<dbReference type="InterPro" id="IPR001509">
    <property type="entry name" value="Epimerase_deHydtase"/>
</dbReference>
<proteinExistence type="predicted"/>
<dbReference type="AlphaFoldDB" id="A0A494X943"/>
<dbReference type="GO" id="GO:0042732">
    <property type="term" value="P:D-xylose metabolic process"/>
    <property type="evidence" value="ECO:0007669"/>
    <property type="project" value="InterPro"/>
</dbReference>
<gene>
    <name evidence="6" type="ORF">D7Z26_23355</name>
</gene>
<dbReference type="SUPFAM" id="SSF51735">
    <property type="entry name" value="NAD(P)-binding Rossmann-fold domains"/>
    <property type="match status" value="1"/>
</dbReference>
<comment type="cofactor">
    <cofactor evidence="1">
        <name>NAD(+)</name>
        <dbReference type="ChEBI" id="CHEBI:57540"/>
    </cofactor>
</comment>
<dbReference type="Gene3D" id="3.40.50.720">
    <property type="entry name" value="NAD(P)-binding Rossmann-like Domain"/>
    <property type="match status" value="1"/>
</dbReference>
<accession>A0A494X943</accession>
<evidence type="ECO:0000313" key="6">
    <source>
        <dbReference type="EMBL" id="RKP47247.1"/>
    </source>
</evidence>
<dbReference type="InterPro" id="IPR036291">
    <property type="entry name" value="NAD(P)-bd_dom_sf"/>
</dbReference>
<dbReference type="GO" id="GO:0070403">
    <property type="term" value="F:NAD+ binding"/>
    <property type="evidence" value="ECO:0007669"/>
    <property type="project" value="InterPro"/>
</dbReference>
<keyword evidence="7" id="KW-1185">Reference proteome</keyword>
<keyword evidence="3" id="KW-0520">NAD</keyword>
<name>A0A494X943_9BACL</name>
<keyword evidence="2" id="KW-0210">Decarboxylase</keyword>
<dbReference type="InterPro" id="IPR044516">
    <property type="entry name" value="UXS-like"/>
</dbReference>
<sequence>MTVLILSIRGRHELSRVLQEDIDQIVSNNNIPWEELRDRVVLITGATGAIGTVVIQALAEADSRYKLGLRILAYGRNVERANQLFGNLKPVEFIEHDIRMPLIVNGPVDYILHGAAVTQSVEMVTRPVGVIETALKGTENILALAKEKQTKSMVYLSSMEVYGVTDPDLQYVTEKDLGYINLQSPRSSYPESKRMSENLCNCYFAQYGTPVKVARLSQTFGAGFPSDDSRIFAQFARSSIAGSDIVLHTEGKSRGNYCYISDAIRGLILLLLKGANGETYNIANPEASMTIREMANMVANEVSGGRMSVIVDIPLDIHKRGYAPDATMKLSADKMESLGWKAQYGLAEMYKRMIADWQEGMNAPAI</sequence>
<evidence type="ECO:0000256" key="1">
    <source>
        <dbReference type="ARBA" id="ARBA00001911"/>
    </source>
</evidence>
<evidence type="ECO:0000256" key="3">
    <source>
        <dbReference type="ARBA" id="ARBA00023027"/>
    </source>
</evidence>
<comment type="caution">
    <text evidence="6">The sequence shown here is derived from an EMBL/GenBank/DDBJ whole genome shotgun (WGS) entry which is preliminary data.</text>
</comment>
<dbReference type="PANTHER" id="PTHR43078:SF6">
    <property type="entry name" value="UDP-GLUCURONIC ACID DECARBOXYLASE 1"/>
    <property type="match status" value="1"/>
</dbReference>
<evidence type="ECO:0000256" key="4">
    <source>
        <dbReference type="ARBA" id="ARBA00023239"/>
    </source>
</evidence>
<feature type="domain" description="NAD-dependent epimerase/dehydratase" evidence="5">
    <location>
        <begin position="41"/>
        <end position="283"/>
    </location>
</feature>
<protein>
    <submittedName>
        <fullName evidence="6">NAD-dependent epimerase/dehydratase family protein</fullName>
    </submittedName>
</protein>
<organism evidence="6 7">
    <name type="scientific">Cohnella endophytica</name>
    <dbReference type="NCBI Taxonomy" id="2419778"/>
    <lineage>
        <taxon>Bacteria</taxon>
        <taxon>Bacillati</taxon>
        <taxon>Bacillota</taxon>
        <taxon>Bacilli</taxon>
        <taxon>Bacillales</taxon>
        <taxon>Paenibacillaceae</taxon>
        <taxon>Cohnella</taxon>
    </lineage>
</organism>
<dbReference type="PANTHER" id="PTHR43078">
    <property type="entry name" value="UDP-GLUCURONIC ACID DECARBOXYLASE-RELATED"/>
    <property type="match status" value="1"/>
</dbReference>
<dbReference type="GO" id="GO:0048040">
    <property type="term" value="F:UDP-glucuronate decarboxylase activity"/>
    <property type="evidence" value="ECO:0007669"/>
    <property type="project" value="TreeGrafter"/>
</dbReference>
<evidence type="ECO:0000313" key="7">
    <source>
        <dbReference type="Proteomes" id="UP000282076"/>
    </source>
</evidence>
<evidence type="ECO:0000259" key="5">
    <source>
        <dbReference type="Pfam" id="PF01370"/>
    </source>
</evidence>
<dbReference type="GO" id="GO:0005737">
    <property type="term" value="C:cytoplasm"/>
    <property type="evidence" value="ECO:0007669"/>
    <property type="project" value="TreeGrafter"/>
</dbReference>
<keyword evidence="4" id="KW-0456">Lyase</keyword>
<reference evidence="6 7" key="1">
    <citation type="submission" date="2018-10" db="EMBL/GenBank/DDBJ databases">
        <title>Cohnella sp. M2MS4P-1, whole genome shotgun sequence.</title>
        <authorList>
            <person name="Tuo L."/>
        </authorList>
    </citation>
    <scope>NUCLEOTIDE SEQUENCE [LARGE SCALE GENOMIC DNA]</scope>
    <source>
        <strain evidence="6 7">M2MS4P-1</strain>
    </source>
</reference>
<dbReference type="EMBL" id="RBZM01000011">
    <property type="protein sequence ID" value="RKP47247.1"/>
    <property type="molecule type" value="Genomic_DNA"/>
</dbReference>
<dbReference type="Proteomes" id="UP000282076">
    <property type="component" value="Unassembled WGS sequence"/>
</dbReference>
<dbReference type="Pfam" id="PF01370">
    <property type="entry name" value="Epimerase"/>
    <property type="match status" value="1"/>
</dbReference>
<evidence type="ECO:0000256" key="2">
    <source>
        <dbReference type="ARBA" id="ARBA00022793"/>
    </source>
</evidence>